<evidence type="ECO:0000256" key="1">
    <source>
        <dbReference type="ARBA" id="ARBA00004123"/>
    </source>
</evidence>
<feature type="region of interest" description="Disordered" evidence="6">
    <location>
        <begin position="142"/>
        <end position="172"/>
    </location>
</feature>
<feature type="region of interest" description="Disordered" evidence="6">
    <location>
        <begin position="1377"/>
        <end position="1530"/>
    </location>
</feature>
<feature type="region of interest" description="Disordered" evidence="6">
    <location>
        <begin position="108"/>
        <end position="130"/>
    </location>
</feature>
<feature type="compositionally biased region" description="Low complexity" evidence="6">
    <location>
        <begin position="584"/>
        <end position="607"/>
    </location>
</feature>
<feature type="compositionally biased region" description="Polar residues" evidence="6">
    <location>
        <begin position="303"/>
        <end position="321"/>
    </location>
</feature>
<feature type="compositionally biased region" description="Polar residues" evidence="6">
    <location>
        <begin position="152"/>
        <end position="161"/>
    </location>
</feature>
<reference evidence="7 8" key="1">
    <citation type="journal article" date="2016" name="Mol. Biol. Evol.">
        <title>Comparative Genomics of Early-Diverging Mushroom-Forming Fungi Provides Insights into the Origins of Lignocellulose Decay Capabilities.</title>
        <authorList>
            <person name="Nagy L.G."/>
            <person name="Riley R."/>
            <person name="Tritt A."/>
            <person name="Adam C."/>
            <person name="Daum C."/>
            <person name="Floudas D."/>
            <person name="Sun H."/>
            <person name="Yadav J.S."/>
            <person name="Pangilinan J."/>
            <person name="Larsson K.H."/>
            <person name="Matsuura K."/>
            <person name="Barry K."/>
            <person name="Labutti K."/>
            <person name="Kuo R."/>
            <person name="Ohm R.A."/>
            <person name="Bhattacharya S.S."/>
            <person name="Shirouzu T."/>
            <person name="Yoshinaga Y."/>
            <person name="Martin F.M."/>
            <person name="Grigoriev I.V."/>
            <person name="Hibbett D.S."/>
        </authorList>
    </citation>
    <scope>NUCLEOTIDE SEQUENCE [LARGE SCALE GENOMIC DNA]</scope>
    <source>
        <strain evidence="7 8">HHB9708</strain>
    </source>
</reference>
<dbReference type="GO" id="GO:0000228">
    <property type="term" value="C:nuclear chromosome"/>
    <property type="evidence" value="ECO:0007669"/>
    <property type="project" value="InterPro"/>
</dbReference>
<keyword evidence="4" id="KW-0804">Transcription</keyword>
<organism evidence="7 8">
    <name type="scientific">Sistotremastrum niveocremeum HHB9708</name>
    <dbReference type="NCBI Taxonomy" id="1314777"/>
    <lineage>
        <taxon>Eukaryota</taxon>
        <taxon>Fungi</taxon>
        <taxon>Dikarya</taxon>
        <taxon>Basidiomycota</taxon>
        <taxon>Agaricomycotina</taxon>
        <taxon>Agaricomycetes</taxon>
        <taxon>Sistotremastrales</taxon>
        <taxon>Sistotremastraceae</taxon>
        <taxon>Sertulicium</taxon>
        <taxon>Sertulicium niveocremeum</taxon>
    </lineage>
</organism>
<feature type="compositionally biased region" description="Pro residues" evidence="6">
    <location>
        <begin position="1215"/>
        <end position="1226"/>
    </location>
</feature>
<evidence type="ECO:0000256" key="5">
    <source>
        <dbReference type="ARBA" id="ARBA00023242"/>
    </source>
</evidence>
<feature type="compositionally biased region" description="Polar residues" evidence="6">
    <location>
        <begin position="255"/>
        <end position="284"/>
    </location>
</feature>
<feature type="compositionally biased region" description="Basic and acidic residues" evidence="6">
    <location>
        <begin position="1442"/>
        <end position="1451"/>
    </location>
</feature>
<feature type="region of interest" description="Disordered" evidence="6">
    <location>
        <begin position="1256"/>
        <end position="1300"/>
    </location>
</feature>
<feature type="compositionally biased region" description="Low complexity" evidence="6">
    <location>
        <begin position="216"/>
        <end position="254"/>
    </location>
</feature>
<evidence type="ECO:0000256" key="6">
    <source>
        <dbReference type="SAM" id="MobiDB-lite"/>
    </source>
</evidence>
<feature type="region of interest" description="Disordered" evidence="6">
    <location>
        <begin position="673"/>
        <end position="739"/>
    </location>
</feature>
<gene>
    <name evidence="7" type="ORF">SISNIDRAFT_482713</name>
</gene>
<dbReference type="EMBL" id="KV419398">
    <property type="protein sequence ID" value="KZS96945.1"/>
    <property type="molecule type" value="Genomic_DNA"/>
</dbReference>
<feature type="region of interest" description="Disordered" evidence="6">
    <location>
        <begin position="214"/>
        <end position="344"/>
    </location>
</feature>
<comment type="subcellular location">
    <subcellularLocation>
        <location evidence="1">Nucleus</location>
    </subcellularLocation>
</comment>
<evidence type="ECO:0000256" key="4">
    <source>
        <dbReference type="ARBA" id="ARBA00023163"/>
    </source>
</evidence>
<feature type="compositionally biased region" description="Polar residues" evidence="6">
    <location>
        <begin position="1"/>
        <end position="20"/>
    </location>
</feature>
<comment type="similarity">
    <text evidence="2">Belongs to the SNF5 family.</text>
</comment>
<feature type="compositionally biased region" description="Low complexity" evidence="6">
    <location>
        <begin position="674"/>
        <end position="687"/>
    </location>
</feature>
<dbReference type="STRING" id="1314777.A0A164YIA3"/>
<dbReference type="OrthoDB" id="515064at2759"/>
<feature type="region of interest" description="Disordered" evidence="6">
    <location>
        <begin position="379"/>
        <end position="477"/>
    </location>
</feature>
<keyword evidence="5" id="KW-0539">Nucleus</keyword>
<feature type="region of interest" description="Disordered" evidence="6">
    <location>
        <begin position="581"/>
        <end position="639"/>
    </location>
</feature>
<feature type="compositionally biased region" description="Polar residues" evidence="6">
    <location>
        <begin position="1502"/>
        <end position="1522"/>
    </location>
</feature>
<dbReference type="InterPro" id="IPR006939">
    <property type="entry name" value="SNF5"/>
</dbReference>
<name>A0A164YIA3_9AGAM</name>
<feature type="compositionally biased region" description="Pro residues" evidence="6">
    <location>
        <begin position="291"/>
        <end position="301"/>
    </location>
</feature>
<feature type="compositionally biased region" description="Low complexity" evidence="6">
    <location>
        <begin position="142"/>
        <end position="151"/>
    </location>
</feature>
<feature type="compositionally biased region" description="Low complexity" evidence="6">
    <location>
        <begin position="406"/>
        <end position="425"/>
    </location>
</feature>
<feature type="compositionally biased region" description="Low complexity" evidence="6">
    <location>
        <begin position="1461"/>
        <end position="1471"/>
    </location>
</feature>
<dbReference type="GO" id="GO:0006338">
    <property type="term" value="P:chromatin remodeling"/>
    <property type="evidence" value="ECO:0007669"/>
    <property type="project" value="InterPro"/>
</dbReference>
<feature type="compositionally biased region" description="Low complexity" evidence="6">
    <location>
        <begin position="433"/>
        <end position="454"/>
    </location>
</feature>
<dbReference type="Pfam" id="PF04855">
    <property type="entry name" value="SNF5"/>
    <property type="match status" value="1"/>
</dbReference>
<dbReference type="PANTHER" id="PTHR10019">
    <property type="entry name" value="SNF5"/>
    <property type="match status" value="1"/>
</dbReference>
<feature type="region of interest" description="Disordered" evidence="6">
    <location>
        <begin position="1215"/>
        <end position="1235"/>
    </location>
</feature>
<dbReference type="Proteomes" id="UP000076722">
    <property type="component" value="Unassembled WGS sequence"/>
</dbReference>
<accession>A0A164YIA3</accession>
<sequence>MQRPPSNASPYMNGYSQPPLNVNPYASVGPQQQHSPAMLAALATRQQQLQQQQQSQQSYPNFSQQQGPQQAQQGFNPTAFQRNPGMQAQANQQSQFVNPSQLLGAGASQSMNYANDNPSQFQSSNPALPNQSMLHAKNLANQQALQAQAAQRQHQMIGNPSNIPPNGGMGLGVANMGQQAQFQALQALREQQQMQQSHALAQAQAQAQAHNPMGINPQQMHFQNQNQHQQQPQPRPPSVAGSSHSHSSFDASVGQSQQRPPSSHGQVNQNQSSHHTPQLSQLALQQHQRMMPPPQARPPTRPNTISHPSQSSQMQQTQIPLSNVPGRPPTAPSNMNANNASMMIGINGGQNQAAQNQTQPGAGFSGVGVNGYYPHLSQQAQASQTHQLQRQNSAGSLQMRQPSQPPVTQQQIQQQPQARPPSSLQGANQSIHQQPQSGVPQSQHSQPPSQGPGSDAAKRKPDSPRAPVIPPPIGFSVSGSTNLGGGMNAMMGIKNAFQNPSAQAAGILAANAGMGWSGANKSTPVVPGAGPPGTNAVSTPASLSNAPGPAGIGALGVTLGPNPGMGVGNISSMAAAQQRQLTMAQAQDRAHQQQQLLQQQSAQLQQLSKGGDVTKPSLAAHTGPSGMGGMGSVGPSVGDIPLPSVGSGVAGSSSIPNLPNIVPPPAVTNAAMPSSSTLLSGNSSTGNLVPNPSMSSVPGALSRTMTGSGPGPAFPPPGTYDPNRTRITDVPLNRSGTLIPPLSPRSISELKEVMAVDRDYEAGYKEMKDRMRRELLTCLGGELGPKWWEEDAALKAKHERDGSKKEKFGILWPADKRKQRERKLKKFGRKEVFRLERKLSEKDANVPEMLVPIRLEFDVDQHRFKETFVWNLNDPSITPEIYAQSIVDDFALPSQFVSLAARLIGEQLSDFKSHTLDDALPFVSSANGEGDFVHGALGEEDVEWWEGWRKRLRTEDGFVKIGKSGRKKKIMNGNESDKEILPELDEVGGEDRMNVDTATESDAGVDHELRVLIKLDVVVGTMKLDDQFEWDVGEENNSPERFAEVYANELGLSGEFTTAIAHSIREQVHAYQKSLFLVGHTLGSSAIQDADLKDAFLPTLSPGYVARSVEQARSYTPLLNPVDEIDLAVGAEKEKNRKRKMRQTGRRRAVMLPDRDVTRTHRTPAIGFQDIDPGLSSLLGNTPAPTSRRAAAAAASLNIANMVASENGGVVMPVPDRPAPPPPPPNKATSKVRGLFKAPEYSASVLRPRARIPGAIESTATDYEPVRPPVSKAETDDDNNASGFNSERKSNKAPSAKRLKEIEREEKEKEYAKRQHPNMIDGVWHCSNCGCPESIAVGRRKGPLGDKSQCGDCGKYYHRYRKPREVVYSPDLEHHLALKREGTSSKKRGGGSSRAHNAASEVLSRDTPMADDLSPPPPGTPGPENSELPDSFEASEMPEGELQEREHETLPKVEAAPSPPLSSSRGSSSEPLAVQVGPRANGQNAPPPPDPISGLERRLSDLSPSTPSRIMSTGPSAESPTRPSHKRPQWLINAVEVMQGRYPDDRFDVIARKTADPEAPPEWRLKCLDCPGKLYTPGPEETLNNFEVHLKNRLHRKRVIERVQPESVLTS</sequence>
<feature type="compositionally biased region" description="Low complexity" evidence="6">
    <location>
        <begin position="332"/>
        <end position="344"/>
    </location>
</feature>
<protein>
    <submittedName>
        <fullName evidence="7">SNF5-domain-containing protein</fullName>
    </submittedName>
</protein>
<evidence type="ECO:0000313" key="8">
    <source>
        <dbReference type="Proteomes" id="UP000076722"/>
    </source>
</evidence>
<proteinExistence type="inferred from homology"/>
<feature type="compositionally biased region" description="Polar residues" evidence="6">
    <location>
        <begin position="75"/>
        <end position="92"/>
    </location>
</feature>
<evidence type="ECO:0000313" key="7">
    <source>
        <dbReference type="EMBL" id="KZS96945.1"/>
    </source>
</evidence>
<keyword evidence="8" id="KW-1185">Reference proteome</keyword>
<feature type="compositionally biased region" description="Low complexity" evidence="6">
    <location>
        <begin position="46"/>
        <end position="74"/>
    </location>
</feature>
<evidence type="ECO:0000256" key="2">
    <source>
        <dbReference type="ARBA" id="ARBA00010239"/>
    </source>
</evidence>
<feature type="compositionally biased region" description="Low complexity" evidence="6">
    <location>
        <begin position="379"/>
        <end position="391"/>
    </location>
</feature>
<feature type="region of interest" description="Disordered" evidence="6">
    <location>
        <begin position="1"/>
        <end position="92"/>
    </location>
</feature>
<keyword evidence="3" id="KW-0805">Transcription regulation</keyword>
<evidence type="ECO:0000256" key="3">
    <source>
        <dbReference type="ARBA" id="ARBA00023015"/>
    </source>
</evidence>